<evidence type="ECO:0000313" key="4">
    <source>
        <dbReference type="EMBL" id="CAF3926096.1"/>
    </source>
</evidence>
<name>A0A8S2LWA3_9BILA</name>
<dbReference type="EMBL" id="CAJOBI010002374">
    <property type="protein sequence ID" value="CAF3926096.1"/>
    <property type="molecule type" value="Genomic_DNA"/>
</dbReference>
<dbReference type="Proteomes" id="UP000681967">
    <property type="component" value="Unassembled WGS sequence"/>
</dbReference>
<organism evidence="4 5">
    <name type="scientific">Rotaria magnacalcarata</name>
    <dbReference type="NCBI Taxonomy" id="392030"/>
    <lineage>
        <taxon>Eukaryota</taxon>
        <taxon>Metazoa</taxon>
        <taxon>Spiralia</taxon>
        <taxon>Gnathifera</taxon>
        <taxon>Rotifera</taxon>
        <taxon>Eurotatoria</taxon>
        <taxon>Bdelloidea</taxon>
        <taxon>Philodinida</taxon>
        <taxon>Philodinidae</taxon>
        <taxon>Rotaria</taxon>
    </lineage>
</organism>
<evidence type="ECO:0000256" key="1">
    <source>
        <dbReference type="SAM" id="Phobius"/>
    </source>
</evidence>
<dbReference type="Proteomes" id="UP000676336">
    <property type="component" value="Unassembled WGS sequence"/>
</dbReference>
<dbReference type="EMBL" id="CAJOBH010001983">
    <property type="protein sequence ID" value="CAF3883886.1"/>
    <property type="molecule type" value="Genomic_DNA"/>
</dbReference>
<keyword evidence="1" id="KW-1133">Transmembrane helix</keyword>
<evidence type="ECO:0000313" key="5">
    <source>
        <dbReference type="Proteomes" id="UP000676336"/>
    </source>
</evidence>
<evidence type="ECO:0000313" key="2">
    <source>
        <dbReference type="EMBL" id="CAF3883886.1"/>
    </source>
</evidence>
<dbReference type="AlphaFoldDB" id="A0A8S2LWA3"/>
<keyword evidence="1" id="KW-0812">Transmembrane</keyword>
<feature type="transmembrane region" description="Helical" evidence="1">
    <location>
        <begin position="93"/>
        <end position="117"/>
    </location>
</feature>
<dbReference type="EMBL" id="CAJOBJ010001848">
    <property type="protein sequence ID" value="CAF3899509.1"/>
    <property type="molecule type" value="Genomic_DNA"/>
</dbReference>
<accession>A0A8S2LWA3</accession>
<reference evidence="4" key="1">
    <citation type="submission" date="2021-02" db="EMBL/GenBank/DDBJ databases">
        <authorList>
            <person name="Nowell W R."/>
        </authorList>
    </citation>
    <scope>NUCLEOTIDE SEQUENCE</scope>
</reference>
<keyword evidence="1" id="KW-0472">Membrane</keyword>
<proteinExistence type="predicted"/>
<gene>
    <name evidence="2" type="ORF">BYL167_LOCUS7593</name>
    <name evidence="3" type="ORF">GIL414_LOCUS6479</name>
    <name evidence="4" type="ORF">SMN809_LOCUS7932</name>
</gene>
<comment type="caution">
    <text evidence="4">The sequence shown here is derived from an EMBL/GenBank/DDBJ whole genome shotgun (WGS) entry which is preliminary data.</text>
</comment>
<evidence type="ECO:0000313" key="3">
    <source>
        <dbReference type="EMBL" id="CAF3899509.1"/>
    </source>
</evidence>
<protein>
    <submittedName>
        <fullName evidence="4">Uncharacterized protein</fullName>
    </submittedName>
</protein>
<sequence length="144" mass="15852">MHDYLIKKQQLSEETTEVVATAYFLRSTSILNSLRVRPSDHTTAASSSSCASSSQSDLIASTSQNKQTIGTSYSCWYDTRRPSVAQWNKPSTVTAIILLCCGGVSVLLTGLFTFLSVKLVKQEMLQQAHDNMNSYSGSNIFIKQ</sequence>
<dbReference type="Proteomes" id="UP000681720">
    <property type="component" value="Unassembled WGS sequence"/>
</dbReference>